<evidence type="ECO:0000256" key="1">
    <source>
        <dbReference type="ARBA" id="ARBA00004721"/>
    </source>
</evidence>
<dbReference type="Gene3D" id="1.50.10.130">
    <property type="entry name" value="Terpene synthase, N-terminal domain"/>
    <property type="match status" value="1"/>
</dbReference>
<sequence length="508" mass="59081">MVPSREYSGIKQPCFPQCLDWLTENQNPDGSWGLNPGHPNLIKDSLSCTLSCLLALHKWNIGYQLIQRGLDFIESNGWAATHNDKISPTRFNIIFPAMVNYAKELDLTLPLSPIYLIHCFKLEIQKLATTAAALIHSHDDKCFEYLNSMLKACNNWGTSRKPYTWCWQEKDEQIFTDITCRAMAFRLLRVKGYDVSSDELEDYMNRERFFNTISIQYSGITTVLELYRASHVRMYGESILEKIHAWTSGFLKQQLLNQSILDKRLQKQIYTGLGKKHSALWWNMQPETTYCSQEVEILFTALYNTVNDVAEKVYANQGYCVKHDLVRMWLELLTNFARTMDFRSDNNVPTLDEYLSFAWKSTGSELCVFTPIHFLGMQLSKQMFTCEEYTSLFKHASMVCRLLNDLNSFKREEEEMTLNSVIVQTVRGISEEEAILKVQQLVEYHRSKMVKMVYESKGSIIPRECKQLFWKVCKIAHCFYPYEGGDEFSSPRDIVKDLNAVIYEPLKK</sequence>
<organism evidence="8 9">
    <name type="scientific">Rehmannia glutinosa</name>
    <name type="common">Chinese foxglove</name>
    <dbReference type="NCBI Taxonomy" id="99300"/>
    <lineage>
        <taxon>Eukaryota</taxon>
        <taxon>Viridiplantae</taxon>
        <taxon>Streptophyta</taxon>
        <taxon>Embryophyta</taxon>
        <taxon>Tracheophyta</taxon>
        <taxon>Spermatophyta</taxon>
        <taxon>Magnoliopsida</taxon>
        <taxon>eudicotyledons</taxon>
        <taxon>Gunneridae</taxon>
        <taxon>Pentapetalae</taxon>
        <taxon>asterids</taxon>
        <taxon>lamiids</taxon>
        <taxon>Lamiales</taxon>
        <taxon>Orobanchaceae</taxon>
        <taxon>Rehmannieae</taxon>
        <taxon>Rehmannia</taxon>
    </lineage>
</organism>
<evidence type="ECO:0000256" key="5">
    <source>
        <dbReference type="ARBA" id="ARBA00023239"/>
    </source>
</evidence>
<evidence type="ECO:0000256" key="2">
    <source>
        <dbReference type="ARBA" id="ARBA00006333"/>
    </source>
</evidence>
<evidence type="ECO:0000313" key="8">
    <source>
        <dbReference type="EMBL" id="KAK6158722.1"/>
    </source>
</evidence>
<feature type="domain" description="Terpene synthase metal-binding" evidence="7">
    <location>
        <begin position="282"/>
        <end position="446"/>
    </location>
</feature>
<evidence type="ECO:0000313" key="9">
    <source>
        <dbReference type="Proteomes" id="UP001318860"/>
    </source>
</evidence>
<keyword evidence="5" id="KW-0456">Lyase</keyword>
<dbReference type="Pfam" id="PF03936">
    <property type="entry name" value="Terpene_synth_C"/>
    <property type="match status" value="1"/>
</dbReference>
<dbReference type="PANTHER" id="PTHR31739">
    <property type="entry name" value="ENT-COPALYL DIPHOSPHATE SYNTHASE, CHLOROPLASTIC"/>
    <property type="match status" value="1"/>
</dbReference>
<comment type="caution">
    <text evidence="8">The sequence shown here is derived from an EMBL/GenBank/DDBJ whole genome shotgun (WGS) entry which is preliminary data.</text>
</comment>
<dbReference type="InterPro" id="IPR050148">
    <property type="entry name" value="Terpene_synthase-like"/>
</dbReference>
<proteinExistence type="inferred from homology"/>
<dbReference type="InterPro" id="IPR005630">
    <property type="entry name" value="Terpene_synthase_metal-bd"/>
</dbReference>
<dbReference type="SUPFAM" id="SSF48576">
    <property type="entry name" value="Terpenoid synthases"/>
    <property type="match status" value="1"/>
</dbReference>
<keyword evidence="9" id="KW-1185">Reference proteome</keyword>
<comment type="pathway">
    <text evidence="1">Secondary metabolite biosynthesis; terpenoid biosynthesis.</text>
</comment>
<name>A0ABR0XHS9_REHGL</name>
<dbReference type="Gene3D" id="1.10.600.10">
    <property type="entry name" value="Farnesyl Diphosphate Synthase"/>
    <property type="match status" value="1"/>
</dbReference>
<evidence type="ECO:0000259" key="7">
    <source>
        <dbReference type="Pfam" id="PF03936"/>
    </source>
</evidence>
<dbReference type="EMBL" id="JABTTQ020000004">
    <property type="protein sequence ID" value="KAK6158722.1"/>
    <property type="molecule type" value="Genomic_DNA"/>
</dbReference>
<dbReference type="InterPro" id="IPR036965">
    <property type="entry name" value="Terpene_synth_N_sf"/>
</dbReference>
<gene>
    <name evidence="8" type="ORF">DH2020_006036</name>
</gene>
<keyword evidence="3" id="KW-0479">Metal-binding</keyword>
<accession>A0ABR0XHS9</accession>
<comment type="similarity">
    <text evidence="2">Belongs to the terpene synthase family.</text>
</comment>
<protein>
    <submittedName>
        <fullName evidence="8">Uncharacterized protein</fullName>
    </submittedName>
</protein>
<dbReference type="InterPro" id="IPR008930">
    <property type="entry name" value="Terpenoid_cyclase/PrenylTrfase"/>
</dbReference>
<dbReference type="SUPFAM" id="SSF48239">
    <property type="entry name" value="Terpenoid cyclases/Protein prenyltransferases"/>
    <property type="match status" value="2"/>
</dbReference>
<dbReference type="InterPro" id="IPR008949">
    <property type="entry name" value="Isoprenoid_synthase_dom_sf"/>
</dbReference>
<reference evidence="8 9" key="1">
    <citation type="journal article" date="2021" name="Comput. Struct. Biotechnol. J.">
        <title>De novo genome assembly of the potent medicinal plant Rehmannia glutinosa using nanopore technology.</title>
        <authorList>
            <person name="Ma L."/>
            <person name="Dong C."/>
            <person name="Song C."/>
            <person name="Wang X."/>
            <person name="Zheng X."/>
            <person name="Niu Y."/>
            <person name="Chen S."/>
            <person name="Feng W."/>
        </authorList>
    </citation>
    <scope>NUCLEOTIDE SEQUENCE [LARGE SCALE GENOMIC DNA]</scope>
    <source>
        <strain evidence="8">DH-2019</strain>
    </source>
</reference>
<dbReference type="Pfam" id="PF01397">
    <property type="entry name" value="Terpene_synth"/>
    <property type="match status" value="1"/>
</dbReference>
<dbReference type="Proteomes" id="UP001318860">
    <property type="component" value="Unassembled WGS sequence"/>
</dbReference>
<feature type="domain" description="Terpene synthase N-terminal" evidence="6">
    <location>
        <begin position="166"/>
        <end position="270"/>
    </location>
</feature>
<evidence type="ECO:0000256" key="3">
    <source>
        <dbReference type="ARBA" id="ARBA00022723"/>
    </source>
</evidence>
<evidence type="ECO:0000259" key="6">
    <source>
        <dbReference type="Pfam" id="PF01397"/>
    </source>
</evidence>
<evidence type="ECO:0000256" key="4">
    <source>
        <dbReference type="ARBA" id="ARBA00022842"/>
    </source>
</evidence>
<dbReference type="Gene3D" id="1.50.10.160">
    <property type="match status" value="1"/>
</dbReference>
<dbReference type="PANTHER" id="PTHR31739:SF33">
    <property type="entry name" value="CIS-ABIENOL SYNTHASE, CHLOROPLASTIC"/>
    <property type="match status" value="1"/>
</dbReference>
<keyword evidence="4" id="KW-0460">Magnesium</keyword>
<dbReference type="InterPro" id="IPR001906">
    <property type="entry name" value="Terpene_synth_N"/>
</dbReference>